<protein>
    <submittedName>
        <fullName evidence="1">Uncharacterized protein</fullName>
    </submittedName>
</protein>
<dbReference type="Proteomes" id="UP000198211">
    <property type="component" value="Unassembled WGS sequence"/>
</dbReference>
<dbReference type="AlphaFoldDB" id="A0A225WQU8"/>
<evidence type="ECO:0000313" key="2">
    <source>
        <dbReference type="Proteomes" id="UP000198211"/>
    </source>
</evidence>
<organism evidence="1 2">
    <name type="scientific">Phytophthora megakarya</name>
    <dbReference type="NCBI Taxonomy" id="4795"/>
    <lineage>
        <taxon>Eukaryota</taxon>
        <taxon>Sar</taxon>
        <taxon>Stramenopiles</taxon>
        <taxon>Oomycota</taxon>
        <taxon>Peronosporomycetes</taxon>
        <taxon>Peronosporales</taxon>
        <taxon>Peronosporaceae</taxon>
        <taxon>Phytophthora</taxon>
    </lineage>
</organism>
<sequence>LSLVDIVRIRRGQTEIDTGPNKFLYPDRSRFMFRCYPLVNLLVSIARHRIIPSWKDDLPSRNIQCSPFGAIKKKDVDFHVKVCPIYDLSLPDTTSTNPFLDPDCLPEIDFHVRWMGATSNRSLSKSKPMRK</sequence>
<accession>A0A225WQU8</accession>
<dbReference type="EMBL" id="NBNE01000378">
    <property type="protein sequence ID" value="OWZ19964.1"/>
    <property type="molecule type" value="Genomic_DNA"/>
</dbReference>
<feature type="non-terminal residue" evidence="1">
    <location>
        <position position="1"/>
    </location>
</feature>
<proteinExistence type="predicted"/>
<gene>
    <name evidence="1" type="ORF">PHMEG_0005697</name>
</gene>
<name>A0A225WQU8_9STRA</name>
<evidence type="ECO:0000313" key="1">
    <source>
        <dbReference type="EMBL" id="OWZ19964.1"/>
    </source>
</evidence>
<comment type="caution">
    <text evidence="1">The sequence shown here is derived from an EMBL/GenBank/DDBJ whole genome shotgun (WGS) entry which is preliminary data.</text>
</comment>
<keyword evidence="2" id="KW-1185">Reference proteome</keyword>
<reference evidence="2" key="1">
    <citation type="submission" date="2017-03" db="EMBL/GenBank/DDBJ databases">
        <title>Phytopthora megakarya and P. palmivora, two closely related causual agents of cacao black pod achieved similar genome size and gene model numbers by different mechanisms.</title>
        <authorList>
            <person name="Ali S."/>
            <person name="Shao J."/>
            <person name="Larry D.J."/>
            <person name="Kronmiller B."/>
            <person name="Shen D."/>
            <person name="Strem M.D."/>
            <person name="Melnick R.L."/>
            <person name="Guiltinan M.J."/>
            <person name="Tyler B.M."/>
            <person name="Meinhardt L.W."/>
            <person name="Bailey B.A."/>
        </authorList>
    </citation>
    <scope>NUCLEOTIDE SEQUENCE [LARGE SCALE GENOMIC DNA]</scope>
    <source>
        <strain evidence="2">zdho120</strain>
    </source>
</reference>